<dbReference type="Proteomes" id="UP001189429">
    <property type="component" value="Unassembled WGS sequence"/>
</dbReference>
<dbReference type="EMBL" id="CAUYUJ010014555">
    <property type="protein sequence ID" value="CAK0843159.1"/>
    <property type="molecule type" value="Genomic_DNA"/>
</dbReference>
<accession>A0ABN9TBT9</accession>
<keyword evidence="2" id="KW-1185">Reference proteome</keyword>
<protein>
    <submittedName>
        <fullName evidence="1">Uncharacterized protein</fullName>
    </submittedName>
</protein>
<sequence>MRRMATLSAARGHLALRCARFCRLAENLQGASDERLGALQRRLSEAEARRAGEAAGRAGELEAARGRWAAESAELGQQLEVAHGFTQSLSQLPAPAVPPHVAAAMVSHVWARARLFACRARSGSPCRVVHQGTGRGVPASYTVDDSMETLIIEELVTPADVSSPRRAHVHRLREVRNVWVCADSELARCMHRVLRRGITDPDRVLLLDVPAGPVGLVVHSPQAREELLDGLAVLVAVQRVEREPELLGRCSPAGLRPPGLSLQAAHLSGPVCAMLARGGAGLVPPPESPKATRRALDLAARSLGMEELWRHHMGEPPRDTE</sequence>
<reference evidence="1" key="1">
    <citation type="submission" date="2023-10" db="EMBL/GenBank/DDBJ databases">
        <authorList>
            <person name="Chen Y."/>
            <person name="Shah S."/>
            <person name="Dougan E. K."/>
            <person name="Thang M."/>
            <person name="Chan C."/>
        </authorList>
    </citation>
    <scope>NUCLEOTIDE SEQUENCE [LARGE SCALE GENOMIC DNA]</scope>
</reference>
<evidence type="ECO:0000313" key="2">
    <source>
        <dbReference type="Proteomes" id="UP001189429"/>
    </source>
</evidence>
<name>A0ABN9TBT9_9DINO</name>
<evidence type="ECO:0000313" key="1">
    <source>
        <dbReference type="EMBL" id="CAK0843159.1"/>
    </source>
</evidence>
<organism evidence="1 2">
    <name type="scientific">Prorocentrum cordatum</name>
    <dbReference type="NCBI Taxonomy" id="2364126"/>
    <lineage>
        <taxon>Eukaryota</taxon>
        <taxon>Sar</taxon>
        <taxon>Alveolata</taxon>
        <taxon>Dinophyceae</taxon>
        <taxon>Prorocentrales</taxon>
        <taxon>Prorocentraceae</taxon>
        <taxon>Prorocentrum</taxon>
    </lineage>
</organism>
<proteinExistence type="predicted"/>
<comment type="caution">
    <text evidence="1">The sequence shown here is derived from an EMBL/GenBank/DDBJ whole genome shotgun (WGS) entry which is preliminary data.</text>
</comment>
<gene>
    <name evidence="1" type="ORF">PCOR1329_LOCUS37592</name>
</gene>